<gene>
    <name evidence="2 4 5" type="ORF">SRAE_X000220400</name>
</gene>
<dbReference type="WormBase" id="SRAE_X000220400">
    <property type="protein sequence ID" value="SRP09434"/>
    <property type="gene ID" value="WBGene00267781"/>
</dbReference>
<accession>A0A090KSH2</accession>
<feature type="transmembrane region" description="Helical" evidence="1">
    <location>
        <begin position="7"/>
        <end position="25"/>
    </location>
</feature>
<reference evidence="2" key="1">
    <citation type="submission" date="2014-09" db="EMBL/GenBank/DDBJ databases">
        <authorList>
            <person name="Aslett A.Martin."/>
        </authorList>
    </citation>
    <scope>NUCLEOTIDE SEQUENCE</scope>
    <source>
        <strain evidence="2">ED321 Heterogonic</strain>
    </source>
</reference>
<protein>
    <submittedName>
        <fullName evidence="4">Neurotransmitter-gated ion-channel ligand-binding domain-containing protein</fullName>
    </submittedName>
</protein>
<feature type="transmembrane region" description="Helical" evidence="1">
    <location>
        <begin position="208"/>
        <end position="229"/>
    </location>
</feature>
<sequence length="527" mass="61763">MFFQLNIIFYVIISLNISIVFPLTAEERSELQRKMKYYHSSVRPDERFNMITTINGTFFDIPTEIRVMDIYLEDKKIYIDLTLILNYYDERLQMKELKQNIKIPSEFQLWSPALYIGGKLLNNYNSFLDPVNGYISLIYKIKYGKSNCINPSWKYPFEKFICPIVIETENDEHLSLKINRDMRSSIDDFTYIANEWPFLKIDITIKSFWQSTMPTIYLPSILLFSVSLFSQFKRRKVQVQILTSAIICVIFLESTKYISNSFKIILTMQDVWLIGTFIHLVSLLSLDLLLPSKHILYDIENEDDKKTNQNNYSKINYNGKNNLIIHDEMEGKIYKTNDKKNINFGRSILKKDSKLRESQISNYDNVNRNISKHLNGCCYNNFSYEGSPSILKNNVHPEAYPLIIANNSVTKYQEKGKNIQINSLLPINRKGMITDMKGQSSIIEIDDNSNKKEGKRKRQVFIDEPNHFSSSNMVKFHNHQLSTTTSKPFSIMYTLSERKKFGVLMVLCVYIIFALIYFIIVIGILQW</sequence>
<dbReference type="AlphaFoldDB" id="A0A090KSH2"/>
<feature type="transmembrane region" description="Helical" evidence="1">
    <location>
        <begin position="501"/>
        <end position="525"/>
    </location>
</feature>
<dbReference type="WBParaSite" id="SRAE_X000220400.1">
    <property type="protein sequence ID" value="SRAE_X000220400.1"/>
    <property type="gene ID" value="WBGene00267781"/>
</dbReference>
<evidence type="ECO:0000256" key="1">
    <source>
        <dbReference type="SAM" id="Phobius"/>
    </source>
</evidence>
<evidence type="ECO:0000313" key="2">
    <source>
        <dbReference type="EMBL" id="CEF60465.1"/>
    </source>
</evidence>
<dbReference type="CTD" id="36385275"/>
<keyword evidence="1" id="KW-1133">Transmembrane helix</keyword>
<dbReference type="EMBL" id="LN609399">
    <property type="protein sequence ID" value="CEF60465.1"/>
    <property type="molecule type" value="Genomic_DNA"/>
</dbReference>
<proteinExistence type="predicted"/>
<dbReference type="RefSeq" id="XP_024499674.1">
    <property type="nucleotide sequence ID" value="XM_024645107.1"/>
</dbReference>
<dbReference type="GO" id="GO:0016020">
    <property type="term" value="C:membrane"/>
    <property type="evidence" value="ECO:0007669"/>
    <property type="project" value="InterPro"/>
</dbReference>
<dbReference type="OrthoDB" id="5870453at2759"/>
<evidence type="ECO:0000313" key="5">
    <source>
        <dbReference type="WormBase" id="SRAE_X000220400"/>
    </source>
</evidence>
<reference evidence="4" key="3">
    <citation type="submission" date="2020-12" db="UniProtKB">
        <authorList>
            <consortium name="WormBaseParasite"/>
        </authorList>
    </citation>
    <scope>IDENTIFICATION</scope>
</reference>
<dbReference type="Proteomes" id="UP000035682">
    <property type="component" value="Unplaced"/>
</dbReference>
<reference evidence="3" key="2">
    <citation type="submission" date="2014-09" db="EMBL/GenBank/DDBJ databases">
        <authorList>
            <person name="Martin A.A."/>
        </authorList>
    </citation>
    <scope>NUCLEOTIDE SEQUENCE</scope>
    <source>
        <strain evidence="3">ED321</strain>
    </source>
</reference>
<evidence type="ECO:0000313" key="3">
    <source>
        <dbReference type="Proteomes" id="UP000035682"/>
    </source>
</evidence>
<dbReference type="GO" id="GO:0005230">
    <property type="term" value="F:extracellular ligand-gated monoatomic ion channel activity"/>
    <property type="evidence" value="ECO:0007669"/>
    <property type="project" value="InterPro"/>
</dbReference>
<organism evidence="2">
    <name type="scientific">Strongyloides ratti</name>
    <name type="common">Parasitic roundworm</name>
    <dbReference type="NCBI Taxonomy" id="34506"/>
    <lineage>
        <taxon>Eukaryota</taxon>
        <taxon>Metazoa</taxon>
        <taxon>Ecdysozoa</taxon>
        <taxon>Nematoda</taxon>
        <taxon>Chromadorea</taxon>
        <taxon>Rhabditida</taxon>
        <taxon>Tylenchina</taxon>
        <taxon>Panagrolaimomorpha</taxon>
        <taxon>Strongyloidoidea</taxon>
        <taxon>Strongyloididae</taxon>
        <taxon>Strongyloides</taxon>
    </lineage>
</organism>
<dbReference type="Gene3D" id="2.70.170.10">
    <property type="entry name" value="Neurotransmitter-gated ion-channel ligand-binding domain"/>
    <property type="match status" value="1"/>
</dbReference>
<evidence type="ECO:0000313" key="4">
    <source>
        <dbReference type="WBParaSite" id="SRAE_X000220400.1"/>
    </source>
</evidence>
<name>A0A090KSH2_STRRB</name>
<keyword evidence="1" id="KW-0472">Membrane</keyword>
<keyword evidence="3" id="KW-1185">Reference proteome</keyword>
<dbReference type="InterPro" id="IPR036734">
    <property type="entry name" value="Neur_chan_lig-bd_sf"/>
</dbReference>
<keyword evidence="1" id="KW-0812">Transmembrane</keyword>
<dbReference type="GeneID" id="36385275"/>
<feature type="transmembrane region" description="Helical" evidence="1">
    <location>
        <begin position="271"/>
        <end position="290"/>
    </location>
</feature>
<feature type="transmembrane region" description="Helical" evidence="1">
    <location>
        <begin position="241"/>
        <end position="259"/>
    </location>
</feature>